<dbReference type="PANTHER" id="PTHR10517">
    <property type="entry name" value="FOLATE RECEPTOR"/>
    <property type="match status" value="1"/>
</dbReference>
<evidence type="ECO:0000313" key="6">
    <source>
        <dbReference type="EMBL" id="NDJ96824.1"/>
    </source>
</evidence>
<feature type="chain" id="PRO_5025651127" evidence="4">
    <location>
        <begin position="19"/>
        <end position="192"/>
    </location>
</feature>
<dbReference type="PANTHER" id="PTHR10517:SF14">
    <property type="entry name" value="FOLATE RECEPTOR 1-RELATED"/>
    <property type="match status" value="1"/>
</dbReference>
<protein>
    <submittedName>
        <fullName evidence="6">Folate receptor beta (Trinotate prediction)</fullName>
    </submittedName>
</protein>
<dbReference type="InterPro" id="IPR018143">
    <property type="entry name" value="Folate_rcpt-like"/>
</dbReference>
<organism evidence="6">
    <name type="scientific">Myxobolus squamalis</name>
    <name type="common">Myxosporean</name>
    <dbReference type="NCBI Taxonomy" id="59785"/>
    <lineage>
        <taxon>Eukaryota</taxon>
        <taxon>Metazoa</taxon>
        <taxon>Cnidaria</taxon>
        <taxon>Myxozoa</taxon>
        <taxon>Myxosporea</taxon>
        <taxon>Bivalvulida</taxon>
        <taxon>Platysporina</taxon>
        <taxon>Myxobolidae</taxon>
        <taxon>Myxobolus</taxon>
    </lineage>
</organism>
<evidence type="ECO:0000256" key="2">
    <source>
        <dbReference type="ARBA" id="ARBA00022729"/>
    </source>
</evidence>
<evidence type="ECO:0000259" key="5">
    <source>
        <dbReference type="Pfam" id="PF03024"/>
    </source>
</evidence>
<dbReference type="AlphaFoldDB" id="A0A6B2FYP2"/>
<evidence type="ECO:0000256" key="1">
    <source>
        <dbReference type="ARBA" id="ARBA00007932"/>
    </source>
</evidence>
<feature type="domain" description="Folate receptor-like" evidence="5">
    <location>
        <begin position="24"/>
        <end position="186"/>
    </location>
</feature>
<keyword evidence="6" id="KW-0675">Receptor</keyword>
<dbReference type="GO" id="GO:0009897">
    <property type="term" value="C:external side of plasma membrane"/>
    <property type="evidence" value="ECO:0007669"/>
    <property type="project" value="TreeGrafter"/>
</dbReference>
<dbReference type="InterPro" id="IPR004269">
    <property type="entry name" value="Folate_rcpt"/>
</dbReference>
<sequence>MSKFLFVLILIYTPVLNSDRTLSCANSVHHKAYPTPEKQSELGRCSGWADTSCCDKEMAYNISNSDEEYYTGVPFNQCPEIKNLSKKCRDHFIGDLCLYFCGSMFDPWIVSSSSEKIRTQRIKNIPLCKKDCDEWFEACKDDFTCSDTWYPSTFDKINGQIKCKSPCKTFLDYHQNAQKFCETIFSGYILIT</sequence>
<reference evidence="6" key="1">
    <citation type="submission" date="2018-11" db="EMBL/GenBank/DDBJ databases">
        <title>Myxobolus squamalis genome and transcriptome.</title>
        <authorList>
            <person name="Yahalomi D."/>
            <person name="Atkinson S.D."/>
            <person name="Neuhof M."/>
            <person name="Chang E.S."/>
            <person name="Philippe H."/>
            <person name="Cartwright P."/>
            <person name="Bartholomew J.L."/>
            <person name="Huchon D."/>
        </authorList>
    </citation>
    <scope>NUCLEOTIDE SEQUENCE</scope>
    <source>
        <strain evidence="6">71B08</strain>
        <tissue evidence="6">Whole</tissue>
    </source>
</reference>
<dbReference type="GO" id="GO:0038023">
    <property type="term" value="F:signaling receptor activity"/>
    <property type="evidence" value="ECO:0007669"/>
    <property type="project" value="TreeGrafter"/>
</dbReference>
<comment type="similarity">
    <text evidence="1">Belongs to the folate receptor family.</text>
</comment>
<evidence type="ECO:0000256" key="3">
    <source>
        <dbReference type="ARBA" id="ARBA00023157"/>
    </source>
</evidence>
<proteinExistence type="inferred from homology"/>
<dbReference type="EMBL" id="GHBR01001681">
    <property type="protein sequence ID" value="NDJ96824.1"/>
    <property type="molecule type" value="Transcribed_RNA"/>
</dbReference>
<dbReference type="Pfam" id="PF03024">
    <property type="entry name" value="Folate_rec"/>
    <property type="match status" value="1"/>
</dbReference>
<evidence type="ECO:0000256" key="4">
    <source>
        <dbReference type="SAM" id="SignalP"/>
    </source>
</evidence>
<feature type="signal peptide" evidence="4">
    <location>
        <begin position="1"/>
        <end position="18"/>
    </location>
</feature>
<accession>A0A6B2FYP2</accession>
<keyword evidence="3" id="KW-1015">Disulfide bond</keyword>
<keyword evidence="2 4" id="KW-0732">Signal</keyword>
<name>A0A6B2FYP2_MYXSQ</name>